<keyword evidence="4 9" id="KW-0067">ATP-binding</keyword>
<dbReference type="AlphaFoldDB" id="A0A8H7DVC3"/>
<feature type="domain" description="Aminoacyl-transfer RNA synthetases class-II family profile" evidence="12">
    <location>
        <begin position="240"/>
        <end position="505"/>
    </location>
</feature>
<dbReference type="SUPFAM" id="SSF55681">
    <property type="entry name" value="Class II aaRS and biotin synthetases"/>
    <property type="match status" value="1"/>
</dbReference>
<dbReference type="EMBL" id="JACETU010000002">
    <property type="protein sequence ID" value="KAF7436580.1"/>
    <property type="molecule type" value="Genomic_DNA"/>
</dbReference>
<dbReference type="EC" id="6.1.1.11" evidence="1"/>
<feature type="region of interest" description="Disordered" evidence="11">
    <location>
        <begin position="430"/>
        <end position="449"/>
    </location>
</feature>
<dbReference type="InterPro" id="IPR045864">
    <property type="entry name" value="aa-tRNA-synth_II/BPL/LPL"/>
</dbReference>
<feature type="binding site" evidence="9">
    <location>
        <begin position="321"/>
        <end position="323"/>
    </location>
    <ligand>
        <name>ATP</name>
        <dbReference type="ChEBI" id="CHEBI:30616"/>
    </ligand>
</feature>
<dbReference type="InterPro" id="IPR042103">
    <property type="entry name" value="SerRS_1_N_sf"/>
</dbReference>
<evidence type="ECO:0000256" key="2">
    <source>
        <dbReference type="ARBA" id="ARBA00022598"/>
    </source>
</evidence>
<dbReference type="InterPro" id="IPR010978">
    <property type="entry name" value="tRNA-bd_arm"/>
</dbReference>
<dbReference type="PRINTS" id="PR00981">
    <property type="entry name" value="TRNASYNTHSER"/>
</dbReference>
<dbReference type="InterPro" id="IPR015866">
    <property type="entry name" value="Ser-tRNA-synth_1_N"/>
</dbReference>
<dbReference type="SUPFAM" id="SSF46589">
    <property type="entry name" value="tRNA-binding arm"/>
    <property type="match status" value="1"/>
</dbReference>
<dbReference type="GeneID" id="59373231"/>
<protein>
    <recommendedName>
        <fullName evidence="1">serine--tRNA ligase</fullName>
        <ecNumber evidence="1">6.1.1.11</ecNumber>
    </recommendedName>
    <alternativeName>
        <fullName evidence="6">Seryl-tRNA synthetase</fullName>
    </alternativeName>
    <alternativeName>
        <fullName evidence="7">Seryl-tRNA(Ser) synthetase</fullName>
    </alternativeName>
</protein>
<evidence type="ECO:0000256" key="4">
    <source>
        <dbReference type="ARBA" id="ARBA00022840"/>
    </source>
</evidence>
<organism evidence="13 14">
    <name type="scientific">Pleurotus ostreatus</name>
    <name type="common">Oyster mushroom</name>
    <name type="synonym">White-rot fungus</name>
    <dbReference type="NCBI Taxonomy" id="5322"/>
    <lineage>
        <taxon>Eukaryota</taxon>
        <taxon>Fungi</taxon>
        <taxon>Dikarya</taxon>
        <taxon>Basidiomycota</taxon>
        <taxon>Agaricomycotina</taxon>
        <taxon>Agaricomycetes</taxon>
        <taxon>Agaricomycetidae</taxon>
        <taxon>Agaricales</taxon>
        <taxon>Pleurotineae</taxon>
        <taxon>Pleurotaceae</taxon>
        <taxon>Pleurotus</taxon>
    </lineage>
</organism>
<dbReference type="PROSITE" id="PS50862">
    <property type="entry name" value="AA_TRNA_LIGASE_II"/>
    <property type="match status" value="1"/>
</dbReference>
<keyword evidence="5" id="KW-0030">Aminoacyl-tRNA synthetase</keyword>
<dbReference type="PANTHER" id="PTHR11778">
    <property type="entry name" value="SERYL-TRNA SYNTHETASE"/>
    <property type="match status" value="1"/>
</dbReference>
<dbReference type="Pfam" id="PF00587">
    <property type="entry name" value="tRNA-synt_2b"/>
    <property type="match status" value="1"/>
</dbReference>
<evidence type="ECO:0000256" key="6">
    <source>
        <dbReference type="ARBA" id="ARBA00031113"/>
    </source>
</evidence>
<evidence type="ECO:0000313" key="13">
    <source>
        <dbReference type="EMBL" id="KAF7436580.1"/>
    </source>
</evidence>
<keyword evidence="3" id="KW-0547">Nucleotide-binding</keyword>
<dbReference type="Pfam" id="PF02403">
    <property type="entry name" value="Seryl_tRNA_N"/>
    <property type="match status" value="1"/>
</dbReference>
<dbReference type="InterPro" id="IPR002317">
    <property type="entry name" value="Ser-tRNA-ligase_type_1"/>
</dbReference>
<feature type="binding site" evidence="8">
    <location>
        <position position="321"/>
    </location>
    <ligand>
        <name>L-serine</name>
        <dbReference type="ChEBI" id="CHEBI:33384"/>
    </ligand>
</feature>
<evidence type="ECO:0000256" key="9">
    <source>
        <dbReference type="PIRSR" id="PIRSR001529-2"/>
    </source>
</evidence>
<feature type="binding site" evidence="8">
    <location>
        <position position="344"/>
    </location>
    <ligand>
        <name>L-serine</name>
        <dbReference type="ChEBI" id="CHEBI:33384"/>
    </ligand>
</feature>
<feature type="binding site" evidence="9">
    <location>
        <begin position="337"/>
        <end position="340"/>
    </location>
    <ligand>
        <name>ATP</name>
        <dbReference type="ChEBI" id="CHEBI:30616"/>
    </ligand>
</feature>
<dbReference type="Proteomes" id="UP000623687">
    <property type="component" value="Unassembled WGS sequence"/>
</dbReference>
<evidence type="ECO:0000256" key="10">
    <source>
        <dbReference type="SAM" id="Coils"/>
    </source>
</evidence>
<dbReference type="InterPro" id="IPR006195">
    <property type="entry name" value="aa-tRNA-synth_II"/>
</dbReference>
<proteinExistence type="predicted"/>
<evidence type="ECO:0000313" key="14">
    <source>
        <dbReference type="Proteomes" id="UP000623687"/>
    </source>
</evidence>
<feature type="binding site" evidence="9">
    <location>
        <begin position="408"/>
        <end position="411"/>
    </location>
    <ligand>
        <name>ATP</name>
        <dbReference type="ChEBI" id="CHEBI:30616"/>
    </ligand>
</feature>
<dbReference type="Gene3D" id="3.30.930.10">
    <property type="entry name" value="Bira Bifunctional Protein, Domain 2"/>
    <property type="match status" value="1"/>
</dbReference>
<evidence type="ECO:0000256" key="1">
    <source>
        <dbReference type="ARBA" id="ARBA00012840"/>
    </source>
</evidence>
<dbReference type="RefSeq" id="XP_036634479.1">
    <property type="nucleotide sequence ID" value="XM_036773006.1"/>
</dbReference>
<dbReference type="UniPathway" id="UPA00906">
    <property type="reaction ID" value="UER00895"/>
</dbReference>
<feature type="compositionally biased region" description="Polar residues" evidence="11">
    <location>
        <begin position="436"/>
        <end position="447"/>
    </location>
</feature>
<feature type="binding site" evidence="8">
    <location>
        <position position="459"/>
    </location>
    <ligand>
        <name>L-serine</name>
        <dbReference type="ChEBI" id="CHEBI:33384"/>
    </ligand>
</feature>
<dbReference type="NCBIfam" id="TIGR00414">
    <property type="entry name" value="serS"/>
    <property type="match status" value="1"/>
</dbReference>
<name>A0A8H7DVC3_PLEOS</name>
<keyword evidence="10" id="KW-0175">Coiled coil</keyword>
<evidence type="ECO:0000256" key="7">
    <source>
        <dbReference type="ARBA" id="ARBA00034892"/>
    </source>
</evidence>
<keyword evidence="14" id="KW-1185">Reference proteome</keyword>
<dbReference type="OrthoDB" id="10264585at2759"/>
<evidence type="ECO:0000256" key="5">
    <source>
        <dbReference type="ARBA" id="ARBA00023146"/>
    </source>
</evidence>
<dbReference type="Gene3D" id="1.10.287.40">
    <property type="entry name" value="Serine-tRNA synthetase, tRNA binding domain"/>
    <property type="match status" value="1"/>
</dbReference>
<evidence type="ECO:0000259" key="12">
    <source>
        <dbReference type="PROSITE" id="PS50862"/>
    </source>
</evidence>
<feature type="coiled-coil region" evidence="10">
    <location>
        <begin position="121"/>
        <end position="148"/>
    </location>
</feature>
<dbReference type="InterPro" id="IPR002314">
    <property type="entry name" value="aa-tRNA-synt_IIb"/>
</dbReference>
<dbReference type="GO" id="GO:0006434">
    <property type="term" value="P:seryl-tRNA aminoacylation"/>
    <property type="evidence" value="ECO:0007669"/>
    <property type="project" value="InterPro"/>
</dbReference>
<dbReference type="VEuPathDB" id="FungiDB:PC9H_003413"/>
<dbReference type="PIRSF" id="PIRSF001529">
    <property type="entry name" value="Ser-tRNA-synth_IIa"/>
    <property type="match status" value="1"/>
</dbReference>
<gene>
    <name evidence="13" type="primary">DIA4</name>
    <name evidence="13" type="ORF">PC9H_003413</name>
</gene>
<accession>A0A8H7DVC3</accession>
<dbReference type="GO" id="GO:0005524">
    <property type="term" value="F:ATP binding"/>
    <property type="evidence" value="ECO:0007669"/>
    <property type="project" value="UniProtKB-KW"/>
</dbReference>
<keyword evidence="2 13" id="KW-0436">Ligase</keyword>
<feature type="site" description="Important for serine binding" evidence="8">
    <location>
        <position position="461"/>
    </location>
</feature>
<evidence type="ECO:0000256" key="3">
    <source>
        <dbReference type="ARBA" id="ARBA00022741"/>
    </source>
</evidence>
<feature type="binding site" evidence="8">
    <location>
        <position position="290"/>
    </location>
    <ligand>
        <name>L-serine</name>
        <dbReference type="ChEBI" id="CHEBI:33384"/>
    </ligand>
</feature>
<evidence type="ECO:0000256" key="8">
    <source>
        <dbReference type="PIRSR" id="PIRSR001529-1"/>
    </source>
</evidence>
<reference evidence="13" key="1">
    <citation type="submission" date="2019-07" db="EMBL/GenBank/DDBJ databases">
        <authorList>
            <person name="Palmer J.M."/>
        </authorList>
    </citation>
    <scope>NUCLEOTIDE SEQUENCE</scope>
    <source>
        <strain evidence="13">PC9</strain>
    </source>
</reference>
<evidence type="ECO:0000256" key="11">
    <source>
        <dbReference type="SAM" id="MobiDB-lite"/>
    </source>
</evidence>
<sequence>MHSSPSLKAAARCLNRHWSEAPCEGKRLHRYYASSAKPEHVHTSTMLPAPRIDYRAIVQNAETKARNALQRKAPLPDDGISKIASLYKEHTDISTTLNSKRNERSSVGEKIQRAAKDKEVKGVLLEEAKTLKEDIAQLEAKLSTVADQLLHLALMVPNDTHPDTPIGPEPAAKVIHMHKAQNLEMNPALDHVSTAKALDLVDFESGSLATGSSWYYLQNEAALLEIALTNYALTVAMDHGFTPVLTPDVVRSDIASRCGFQPRDHSDPPVSQVYHIESGASSPQLILSGTAEIPLAAMFANKIFPAHFLPKKVVGLGRAFRAEAGARGADTRGLYRVHQFSKVELFAVTTPDKSPAMMEEMKRIQMDIYSALDIPFRVLDMPSEELGASAYRKYDMESWMPGRGGWGEISSLSNCTDYQARRLHIRYRPNADPNFSKGSPSPTTQKDTAPALPFAHTLNGTAAAIPRLIVALLENGVELDSQGKILAVHLPRCLEPHWLARSVMPNTKIQWR</sequence>
<dbReference type="GO" id="GO:0004828">
    <property type="term" value="F:serine-tRNA ligase activity"/>
    <property type="evidence" value="ECO:0007669"/>
    <property type="project" value="UniProtKB-EC"/>
</dbReference>
<comment type="caution">
    <text evidence="13">The sequence shown here is derived from an EMBL/GenBank/DDBJ whole genome shotgun (WGS) entry which is preliminary data.</text>
</comment>